<evidence type="ECO:0000256" key="3">
    <source>
        <dbReference type="ARBA" id="ARBA00022525"/>
    </source>
</evidence>
<evidence type="ECO:0000313" key="7">
    <source>
        <dbReference type="Proteomes" id="UP001497497"/>
    </source>
</evidence>
<dbReference type="Proteomes" id="UP001497497">
    <property type="component" value="Unassembled WGS sequence"/>
</dbReference>
<dbReference type="GO" id="GO:0030199">
    <property type="term" value="P:collagen fibril organization"/>
    <property type="evidence" value="ECO:0007669"/>
    <property type="project" value="TreeGrafter"/>
</dbReference>
<dbReference type="PANTHER" id="PTHR15040:SF1">
    <property type="entry name" value="DERMATOPONTIN-LIKE ISOFORM X1"/>
    <property type="match status" value="1"/>
</dbReference>
<organism evidence="6 7">
    <name type="scientific">Lymnaea stagnalis</name>
    <name type="common">Great pond snail</name>
    <name type="synonym">Helix stagnalis</name>
    <dbReference type="NCBI Taxonomy" id="6523"/>
    <lineage>
        <taxon>Eukaryota</taxon>
        <taxon>Metazoa</taxon>
        <taxon>Spiralia</taxon>
        <taxon>Lophotrochozoa</taxon>
        <taxon>Mollusca</taxon>
        <taxon>Gastropoda</taxon>
        <taxon>Heterobranchia</taxon>
        <taxon>Euthyneura</taxon>
        <taxon>Panpulmonata</taxon>
        <taxon>Hygrophila</taxon>
        <taxon>Lymnaeoidea</taxon>
        <taxon>Lymnaeidae</taxon>
        <taxon>Lymnaea</taxon>
    </lineage>
</organism>
<comment type="subcellular location">
    <subcellularLocation>
        <location evidence="1">Secreted</location>
    </subcellularLocation>
</comment>
<evidence type="ECO:0008006" key="8">
    <source>
        <dbReference type="Google" id="ProtNLM"/>
    </source>
</evidence>
<evidence type="ECO:0000313" key="6">
    <source>
        <dbReference type="EMBL" id="CAL1531930.1"/>
    </source>
</evidence>
<keyword evidence="5" id="KW-0732">Signal</keyword>
<name>A0AAV2HGM2_LYMST</name>
<protein>
    <recommendedName>
        <fullName evidence="8">Dermatopontin</fullName>
    </recommendedName>
</protein>
<accession>A0AAV2HGM2</accession>
<proteinExistence type="inferred from homology"/>
<reference evidence="6 7" key="1">
    <citation type="submission" date="2024-04" db="EMBL/GenBank/DDBJ databases">
        <authorList>
            <consortium name="Genoscope - CEA"/>
            <person name="William W."/>
        </authorList>
    </citation>
    <scope>NUCLEOTIDE SEQUENCE [LARGE SCALE GENOMIC DNA]</scope>
</reference>
<comment type="similarity">
    <text evidence="2">Belongs to the dermatopontin family.</text>
</comment>
<comment type="caution">
    <text evidence="6">The sequence shown here is derived from an EMBL/GenBank/DDBJ whole genome shotgun (WGS) entry which is preliminary data.</text>
</comment>
<keyword evidence="7" id="KW-1185">Reference proteome</keyword>
<dbReference type="AlphaFoldDB" id="A0AAV2HGM2"/>
<sequence length="167" mass="19453">MIAAAFSAMLVVATTVRATYVNEWDKPFEFRCPEGQVIMYISSVHENFYDDRRWEFICRTVGYTHNCVSSGYVNEYDKPLTYTCPGNGVIAGVESINDNYYEDRRFKFTCCDVSLRVPVECSTTDYINNFDGKMTLLVPEGQAVKSIYSWHDNYYEDRRWKVQLCQV</sequence>
<dbReference type="Pfam" id="PF14704">
    <property type="entry name" value="DERM"/>
    <property type="match status" value="1"/>
</dbReference>
<gene>
    <name evidence="6" type="ORF">GSLYS_00006009001</name>
</gene>
<keyword evidence="3" id="KW-0964">Secreted</keyword>
<feature type="signal peptide" evidence="5">
    <location>
        <begin position="1"/>
        <end position="18"/>
    </location>
</feature>
<dbReference type="GO" id="GO:0005615">
    <property type="term" value="C:extracellular space"/>
    <property type="evidence" value="ECO:0007669"/>
    <property type="project" value="TreeGrafter"/>
</dbReference>
<feature type="chain" id="PRO_5043348625" description="Dermatopontin" evidence="5">
    <location>
        <begin position="19"/>
        <end position="167"/>
    </location>
</feature>
<dbReference type="EMBL" id="CAXITT010000101">
    <property type="protein sequence ID" value="CAL1531930.1"/>
    <property type="molecule type" value="Genomic_DNA"/>
</dbReference>
<evidence type="ECO:0000256" key="5">
    <source>
        <dbReference type="SAM" id="SignalP"/>
    </source>
</evidence>
<evidence type="ECO:0000256" key="1">
    <source>
        <dbReference type="ARBA" id="ARBA00004613"/>
    </source>
</evidence>
<dbReference type="InterPro" id="IPR026645">
    <property type="entry name" value="Dermatopontin"/>
</dbReference>
<evidence type="ECO:0000256" key="4">
    <source>
        <dbReference type="ARBA" id="ARBA00023157"/>
    </source>
</evidence>
<keyword evidence="4" id="KW-1015">Disulfide bond</keyword>
<dbReference type="PANTHER" id="PTHR15040">
    <property type="entry name" value="DERMATOPONTIN-RELATED"/>
    <property type="match status" value="1"/>
</dbReference>
<evidence type="ECO:0000256" key="2">
    <source>
        <dbReference type="ARBA" id="ARBA00008712"/>
    </source>
</evidence>
<dbReference type="GO" id="GO:0031012">
    <property type="term" value="C:extracellular matrix"/>
    <property type="evidence" value="ECO:0007669"/>
    <property type="project" value="TreeGrafter"/>
</dbReference>